<dbReference type="GO" id="GO:0008977">
    <property type="term" value="F:prephenate dehydrogenase (NAD+) activity"/>
    <property type="evidence" value="ECO:0007669"/>
    <property type="project" value="InterPro"/>
</dbReference>
<organism evidence="3 4">
    <name type="scientific">SAR86 cluster bacterium BACL1 MAG-120820-bin45</name>
    <dbReference type="NCBI Taxonomy" id="1655612"/>
    <lineage>
        <taxon>Bacteria</taxon>
        <taxon>Pseudomonadati</taxon>
        <taxon>Pseudomonadota</taxon>
        <taxon>Gammaproteobacteria</taxon>
        <taxon>SAR86 cluster</taxon>
    </lineage>
</organism>
<evidence type="ECO:0000256" key="1">
    <source>
        <dbReference type="ARBA" id="ARBA00023002"/>
    </source>
</evidence>
<dbReference type="Pfam" id="PF02153">
    <property type="entry name" value="PDH_N"/>
    <property type="match status" value="1"/>
</dbReference>
<dbReference type="Gene3D" id="1.10.3660.10">
    <property type="entry name" value="6-phosphogluconate dehydrogenase C-terminal like domain"/>
    <property type="match status" value="1"/>
</dbReference>
<evidence type="ECO:0000259" key="2">
    <source>
        <dbReference type="PROSITE" id="PS51176"/>
    </source>
</evidence>
<dbReference type="GO" id="GO:0070403">
    <property type="term" value="F:NAD+ binding"/>
    <property type="evidence" value="ECO:0007669"/>
    <property type="project" value="InterPro"/>
</dbReference>
<sequence length="281" mass="30684">MKIIIIGLGLIGGSIAKQLSEKNEFEILAYDLNQKSINNALAASSIAGVIQNLNELGSQDFENSLVVIATPPKISLEILRALSFLFNSSVTITDTASIKLPADQLLAEFGSPSNVVFSHPIAGSHHSGEHHSVNNLFQNKQVIISSPPSASEAHIKKVRLLWDALESEVFHLDAQTHDYILAHSSHLPHAVSYALLMTLRDLDEESIAKFSGGGFGEFLRLTSSSPEMWADIFSLNQTNIISSLDSFIENLNQLKTAINNQDAVALEAMLSDLKNFKETNY</sequence>
<dbReference type="SUPFAM" id="SSF48179">
    <property type="entry name" value="6-phosphogluconate dehydrogenase C-terminal domain-like"/>
    <property type="match status" value="1"/>
</dbReference>
<evidence type="ECO:0000313" key="4">
    <source>
        <dbReference type="Proteomes" id="UP000051027"/>
    </source>
</evidence>
<dbReference type="InterPro" id="IPR046826">
    <property type="entry name" value="PDH_N"/>
</dbReference>
<dbReference type="EMBL" id="LICS01000016">
    <property type="protein sequence ID" value="KRO95805.1"/>
    <property type="molecule type" value="Genomic_DNA"/>
</dbReference>
<dbReference type="InterPro" id="IPR003099">
    <property type="entry name" value="Prephen_DH"/>
</dbReference>
<dbReference type="Proteomes" id="UP000051027">
    <property type="component" value="Unassembled WGS sequence"/>
</dbReference>
<dbReference type="InterPro" id="IPR046825">
    <property type="entry name" value="PDH_C"/>
</dbReference>
<dbReference type="PANTHER" id="PTHR21363">
    <property type="entry name" value="PREPHENATE DEHYDROGENASE"/>
    <property type="match status" value="1"/>
</dbReference>
<name>A0A0R2UFD6_9GAMM</name>
<protein>
    <recommendedName>
        <fullName evidence="2">Prephenate/arogenate dehydrogenase domain-containing protein</fullName>
    </recommendedName>
</protein>
<comment type="caution">
    <text evidence="3">The sequence shown here is derived from an EMBL/GenBank/DDBJ whole genome shotgun (WGS) entry which is preliminary data.</text>
</comment>
<dbReference type="SUPFAM" id="SSF51735">
    <property type="entry name" value="NAD(P)-binding Rossmann-fold domains"/>
    <property type="match status" value="1"/>
</dbReference>
<proteinExistence type="predicted"/>
<dbReference type="STRING" id="1655612.ABS10_06835"/>
<dbReference type="GO" id="GO:0004665">
    <property type="term" value="F:prephenate dehydrogenase (NADP+) activity"/>
    <property type="evidence" value="ECO:0007669"/>
    <property type="project" value="InterPro"/>
</dbReference>
<dbReference type="InterPro" id="IPR036291">
    <property type="entry name" value="NAD(P)-bd_dom_sf"/>
</dbReference>
<dbReference type="AlphaFoldDB" id="A0A0R2UFD6"/>
<dbReference type="GO" id="GO:0006571">
    <property type="term" value="P:tyrosine biosynthetic process"/>
    <property type="evidence" value="ECO:0007669"/>
    <property type="project" value="InterPro"/>
</dbReference>
<dbReference type="PROSITE" id="PS51176">
    <property type="entry name" value="PDH_ADH"/>
    <property type="match status" value="1"/>
</dbReference>
<dbReference type="PANTHER" id="PTHR21363:SF0">
    <property type="entry name" value="PREPHENATE DEHYDROGENASE [NADP(+)]"/>
    <property type="match status" value="1"/>
</dbReference>
<keyword evidence="1" id="KW-0560">Oxidoreductase</keyword>
<evidence type="ECO:0000313" key="3">
    <source>
        <dbReference type="EMBL" id="KRO95805.1"/>
    </source>
</evidence>
<dbReference type="Gene3D" id="3.40.50.720">
    <property type="entry name" value="NAD(P)-binding Rossmann-like Domain"/>
    <property type="match status" value="1"/>
</dbReference>
<feature type="domain" description="Prephenate/arogenate dehydrogenase" evidence="2">
    <location>
        <begin position="1"/>
        <end position="281"/>
    </location>
</feature>
<reference evidence="3 4" key="1">
    <citation type="submission" date="2015-10" db="EMBL/GenBank/DDBJ databases">
        <title>Metagenome-Assembled Genomes uncover a global brackish microbiome.</title>
        <authorList>
            <person name="Hugerth L.W."/>
            <person name="Larsson J."/>
            <person name="Alneberg J."/>
            <person name="Lindh M.V."/>
            <person name="Legrand C."/>
            <person name="Pinhassi J."/>
            <person name="Andersson A.F."/>
        </authorList>
    </citation>
    <scope>NUCLEOTIDE SEQUENCE [LARGE SCALE GENOMIC DNA]</scope>
    <source>
        <strain evidence="3">BACL1 MAG-120820-bin45</strain>
    </source>
</reference>
<gene>
    <name evidence="3" type="ORF">ABS10_06835</name>
</gene>
<dbReference type="InterPro" id="IPR050812">
    <property type="entry name" value="Preph/Arog_dehydrog"/>
</dbReference>
<accession>A0A0R2UFD6</accession>
<dbReference type="InterPro" id="IPR008927">
    <property type="entry name" value="6-PGluconate_DH-like_C_sf"/>
</dbReference>
<dbReference type="Pfam" id="PF20463">
    <property type="entry name" value="PDH_C"/>
    <property type="match status" value="1"/>
</dbReference>